<dbReference type="Gene3D" id="1.20.1250.20">
    <property type="entry name" value="MFS general substrate transporter like domains"/>
    <property type="match status" value="1"/>
</dbReference>
<dbReference type="GO" id="GO:0016020">
    <property type="term" value="C:membrane"/>
    <property type="evidence" value="ECO:0007669"/>
    <property type="project" value="UniProtKB-SubCell"/>
</dbReference>
<evidence type="ECO:0000259" key="8">
    <source>
        <dbReference type="PROSITE" id="PS50850"/>
    </source>
</evidence>
<keyword evidence="6 7" id="KW-0472">Membrane</keyword>
<evidence type="ECO:0000256" key="1">
    <source>
        <dbReference type="ARBA" id="ARBA00004141"/>
    </source>
</evidence>
<evidence type="ECO:0000256" key="5">
    <source>
        <dbReference type="ARBA" id="ARBA00023063"/>
    </source>
</evidence>
<dbReference type="InterPro" id="IPR036259">
    <property type="entry name" value="MFS_trans_sf"/>
</dbReference>
<dbReference type="SUPFAM" id="SSF103473">
    <property type="entry name" value="MFS general substrate transporter"/>
    <property type="match status" value="1"/>
</dbReference>
<feature type="transmembrane region" description="Helical" evidence="7">
    <location>
        <begin position="139"/>
        <end position="157"/>
    </location>
</feature>
<keyword evidence="5" id="KW-0534">Nitrate assimilation</keyword>
<dbReference type="PROSITE" id="PS50850">
    <property type="entry name" value="MFS"/>
    <property type="match status" value="1"/>
</dbReference>
<proteinExistence type="inferred from homology"/>
<feature type="transmembrane region" description="Helical" evidence="7">
    <location>
        <begin position="364"/>
        <end position="383"/>
    </location>
</feature>
<feature type="transmembrane region" description="Helical" evidence="7">
    <location>
        <begin position="278"/>
        <end position="297"/>
    </location>
</feature>
<evidence type="ECO:0000256" key="6">
    <source>
        <dbReference type="ARBA" id="ARBA00023136"/>
    </source>
</evidence>
<feature type="transmembrane region" description="Helical" evidence="7">
    <location>
        <begin position="106"/>
        <end position="127"/>
    </location>
</feature>
<protein>
    <submittedName>
        <fullName evidence="9">NNP family nitrate/nitrite transporter-like MFS transporter</fullName>
    </submittedName>
</protein>
<dbReference type="PANTHER" id="PTHR23515">
    <property type="entry name" value="HIGH-AFFINITY NITRATE TRANSPORTER 2.3"/>
    <property type="match status" value="1"/>
</dbReference>
<dbReference type="EMBL" id="JACIET010000003">
    <property type="protein sequence ID" value="MBB4014737.1"/>
    <property type="molecule type" value="Genomic_DNA"/>
</dbReference>
<dbReference type="Pfam" id="PF07690">
    <property type="entry name" value="MFS_1"/>
    <property type="match status" value="1"/>
</dbReference>
<reference evidence="9 10" key="1">
    <citation type="submission" date="2020-08" db="EMBL/GenBank/DDBJ databases">
        <title>Genomic Encyclopedia of Type Strains, Phase IV (KMG-IV): sequencing the most valuable type-strain genomes for metagenomic binning, comparative biology and taxonomic classification.</title>
        <authorList>
            <person name="Goeker M."/>
        </authorList>
    </citation>
    <scope>NUCLEOTIDE SEQUENCE [LARGE SCALE GENOMIC DNA]</scope>
    <source>
        <strain evidence="9 10">DSM 106739</strain>
    </source>
</reference>
<organism evidence="9 10">
    <name type="scientific">Niveibacterium umoris</name>
    <dbReference type="NCBI Taxonomy" id="1193620"/>
    <lineage>
        <taxon>Bacteria</taxon>
        <taxon>Pseudomonadati</taxon>
        <taxon>Pseudomonadota</taxon>
        <taxon>Betaproteobacteria</taxon>
        <taxon>Rhodocyclales</taxon>
        <taxon>Rhodocyclaceae</taxon>
        <taxon>Niveibacterium</taxon>
    </lineage>
</organism>
<dbReference type="InterPro" id="IPR044772">
    <property type="entry name" value="NO3_transporter"/>
</dbReference>
<keyword evidence="10" id="KW-1185">Reference proteome</keyword>
<name>A0A840BWQ2_9RHOO</name>
<feature type="domain" description="Major facilitator superfamily (MFS) profile" evidence="8">
    <location>
        <begin position="13"/>
        <end position="391"/>
    </location>
</feature>
<evidence type="ECO:0000313" key="9">
    <source>
        <dbReference type="EMBL" id="MBB4014737.1"/>
    </source>
</evidence>
<dbReference type="InterPro" id="IPR020846">
    <property type="entry name" value="MFS_dom"/>
</dbReference>
<comment type="subcellular location">
    <subcellularLocation>
        <location evidence="1">Membrane</location>
        <topology evidence="1">Multi-pass membrane protein</topology>
    </subcellularLocation>
</comment>
<dbReference type="GO" id="GO:0015112">
    <property type="term" value="F:nitrate transmembrane transporter activity"/>
    <property type="evidence" value="ECO:0007669"/>
    <property type="project" value="InterPro"/>
</dbReference>
<dbReference type="InterPro" id="IPR011701">
    <property type="entry name" value="MFS"/>
</dbReference>
<accession>A0A840BWQ2</accession>
<dbReference type="Proteomes" id="UP000561045">
    <property type="component" value="Unassembled WGS sequence"/>
</dbReference>
<feature type="transmembrane region" description="Helical" evidence="7">
    <location>
        <begin position="12"/>
        <end position="32"/>
    </location>
</feature>
<dbReference type="AlphaFoldDB" id="A0A840BWQ2"/>
<feature type="transmembrane region" description="Helical" evidence="7">
    <location>
        <begin position="333"/>
        <end position="352"/>
    </location>
</feature>
<feature type="transmembrane region" description="Helical" evidence="7">
    <location>
        <begin position="248"/>
        <end position="266"/>
    </location>
</feature>
<keyword evidence="3 7" id="KW-0812">Transmembrane</keyword>
<sequence>MNKTAFLKAGHTPTLLAAFLYFDLAFMVWVLLGPLGVQIAKDLALTPAQKGLMVATPLLTGAFLRIVMGVLVDQLKPKMAGAIGQVVVMGALFFAWQHGITSYHEVLILAGFLGVAGASFAVALPLASRWYPPEHQGTALGIAGAGNSGTVLAALFAPSLAMAYGWTNVFGLVLIPLSIVFLFYLAVAKDAPNCPPPKPLADYLAVLKDRDAWWFMFFYSVTFGGFSGLASSLTIYFNAQYGLDPKMAGFFTAGCVFAGSLVRPIGGNVADRIGGIKSLTVMYALAALFLTIVSFGMPTVWSAAAVFVGAMLALGMGNGAVFQLVPQRFRKEIGVMTGLVGMAGGVGGFYLASSLGYAKQITGSYQMGFLIFAGLALLALAGLTGVKTRWRTTWGAAHLTAARI</sequence>
<gene>
    <name evidence="9" type="ORF">GGR36_004093</name>
</gene>
<evidence type="ECO:0000256" key="4">
    <source>
        <dbReference type="ARBA" id="ARBA00022989"/>
    </source>
</evidence>
<comment type="caution">
    <text evidence="9">The sequence shown here is derived from an EMBL/GenBank/DDBJ whole genome shotgun (WGS) entry which is preliminary data.</text>
</comment>
<dbReference type="CDD" id="cd17341">
    <property type="entry name" value="MFS_NRT2_like"/>
    <property type="match status" value="1"/>
</dbReference>
<feature type="transmembrane region" description="Helical" evidence="7">
    <location>
        <begin position="52"/>
        <end position="72"/>
    </location>
</feature>
<feature type="transmembrane region" description="Helical" evidence="7">
    <location>
        <begin position="303"/>
        <end position="321"/>
    </location>
</feature>
<evidence type="ECO:0000256" key="3">
    <source>
        <dbReference type="ARBA" id="ARBA00022692"/>
    </source>
</evidence>
<comment type="similarity">
    <text evidence="2">Belongs to the major facilitator superfamily. Nitrate/nitrite porter (TC 2.A.1.8) family.</text>
</comment>
<keyword evidence="4 7" id="KW-1133">Transmembrane helix</keyword>
<dbReference type="GO" id="GO:0042128">
    <property type="term" value="P:nitrate assimilation"/>
    <property type="evidence" value="ECO:0007669"/>
    <property type="project" value="UniProtKB-KW"/>
</dbReference>
<feature type="transmembrane region" description="Helical" evidence="7">
    <location>
        <begin position="79"/>
        <end position="100"/>
    </location>
</feature>
<evidence type="ECO:0000256" key="2">
    <source>
        <dbReference type="ARBA" id="ARBA00008432"/>
    </source>
</evidence>
<evidence type="ECO:0000256" key="7">
    <source>
        <dbReference type="SAM" id="Phobius"/>
    </source>
</evidence>
<feature type="transmembrane region" description="Helical" evidence="7">
    <location>
        <begin position="169"/>
        <end position="188"/>
    </location>
</feature>
<feature type="transmembrane region" description="Helical" evidence="7">
    <location>
        <begin position="213"/>
        <end position="236"/>
    </location>
</feature>
<evidence type="ECO:0000313" key="10">
    <source>
        <dbReference type="Proteomes" id="UP000561045"/>
    </source>
</evidence>
<dbReference type="RefSeq" id="WP_183637846.1">
    <property type="nucleotide sequence ID" value="NZ_BAABLE010000008.1"/>
</dbReference>